<protein>
    <submittedName>
        <fullName evidence="1">Uncharacterized protein</fullName>
    </submittedName>
</protein>
<accession>A0A6A4H5A4</accession>
<name>A0A6A4H5A4_9AGAR</name>
<sequence>MGKCGLKVTTAERLLIACIRDELPDDEEVLSDFRFNHFPTTLEKCCLLRAPFSPLFFLERARSLLPLEDQHQDCREFTPVAKKEAYFFYAFVVSAGQHPHPQMSPWLDFGFCTCQNEREERHLGGLYQRLLGTLLPDSISRLGLLPQYSLPPKCGFTEFWTAHEEGSLVDLFNRCGLGKELHTFHHLPGFLSAPAWNMKYYSSGGGPVYPSVWLLKQYIANGNPWNDKFLPYPLQVDYGFRNCPGANSAKAELFKIYAHVLTRADPLELHQACIQGRLFDFCRKRMEIDSSMKPIMHNEYPLKKDPKGTWKWSGMSTHNIILVGSLAGMYIDLLCLFNASLSFCFYI</sequence>
<dbReference type="OrthoDB" id="4851849at2759"/>
<dbReference type="EMBL" id="ML769586">
    <property type="protein sequence ID" value="KAE9392868.1"/>
    <property type="molecule type" value="Genomic_DNA"/>
</dbReference>
<proteinExistence type="predicted"/>
<keyword evidence="2" id="KW-1185">Reference proteome</keyword>
<dbReference type="Proteomes" id="UP000799118">
    <property type="component" value="Unassembled WGS sequence"/>
</dbReference>
<evidence type="ECO:0000313" key="1">
    <source>
        <dbReference type="EMBL" id="KAE9392868.1"/>
    </source>
</evidence>
<reference evidence="1" key="1">
    <citation type="journal article" date="2019" name="Environ. Microbiol.">
        <title>Fungal ecological strategies reflected in gene transcription - a case study of two litter decomposers.</title>
        <authorList>
            <person name="Barbi F."/>
            <person name="Kohler A."/>
            <person name="Barry K."/>
            <person name="Baskaran P."/>
            <person name="Daum C."/>
            <person name="Fauchery L."/>
            <person name="Ihrmark K."/>
            <person name="Kuo A."/>
            <person name="LaButti K."/>
            <person name="Lipzen A."/>
            <person name="Morin E."/>
            <person name="Grigoriev I.V."/>
            <person name="Henrissat B."/>
            <person name="Lindahl B."/>
            <person name="Martin F."/>
        </authorList>
    </citation>
    <scope>NUCLEOTIDE SEQUENCE</scope>
    <source>
        <strain evidence="1">JB14</strain>
    </source>
</reference>
<dbReference type="AlphaFoldDB" id="A0A6A4H5A4"/>
<evidence type="ECO:0000313" key="2">
    <source>
        <dbReference type="Proteomes" id="UP000799118"/>
    </source>
</evidence>
<organism evidence="1 2">
    <name type="scientific">Gymnopus androsaceus JB14</name>
    <dbReference type="NCBI Taxonomy" id="1447944"/>
    <lineage>
        <taxon>Eukaryota</taxon>
        <taxon>Fungi</taxon>
        <taxon>Dikarya</taxon>
        <taxon>Basidiomycota</taxon>
        <taxon>Agaricomycotina</taxon>
        <taxon>Agaricomycetes</taxon>
        <taxon>Agaricomycetidae</taxon>
        <taxon>Agaricales</taxon>
        <taxon>Marasmiineae</taxon>
        <taxon>Omphalotaceae</taxon>
        <taxon>Gymnopus</taxon>
    </lineage>
</organism>
<gene>
    <name evidence="1" type="ORF">BT96DRAFT_830093</name>
</gene>